<dbReference type="PANTHER" id="PTHR35526">
    <property type="entry name" value="ANTI-SIGMA-F FACTOR RSBW-RELATED"/>
    <property type="match status" value="1"/>
</dbReference>
<dbReference type="CDD" id="cd16936">
    <property type="entry name" value="HATPase_RsbW-like"/>
    <property type="match status" value="1"/>
</dbReference>
<protein>
    <submittedName>
        <fullName evidence="3">ATP-binding protein</fullName>
    </submittedName>
</protein>
<dbReference type="InterPro" id="IPR050267">
    <property type="entry name" value="Anti-sigma-factor_SerPK"/>
</dbReference>
<dbReference type="PANTHER" id="PTHR35526:SF3">
    <property type="entry name" value="ANTI-SIGMA-F FACTOR RSBW"/>
    <property type="match status" value="1"/>
</dbReference>
<dbReference type="EMBL" id="JBHSBC010000046">
    <property type="protein sequence ID" value="MFC3985386.1"/>
    <property type="molecule type" value="Genomic_DNA"/>
</dbReference>
<keyword evidence="3" id="KW-0067">ATP-binding</keyword>
<dbReference type="Gene3D" id="3.30.565.10">
    <property type="entry name" value="Histidine kinase-like ATPase, C-terminal domain"/>
    <property type="match status" value="1"/>
</dbReference>
<dbReference type="Proteomes" id="UP001595698">
    <property type="component" value="Unassembled WGS sequence"/>
</dbReference>
<evidence type="ECO:0000256" key="1">
    <source>
        <dbReference type="ARBA" id="ARBA00022527"/>
    </source>
</evidence>
<dbReference type="SUPFAM" id="SSF55874">
    <property type="entry name" value="ATPase domain of HSP90 chaperone/DNA topoisomerase II/histidine kinase"/>
    <property type="match status" value="1"/>
</dbReference>
<evidence type="ECO:0000313" key="3">
    <source>
        <dbReference type="EMBL" id="MFC3985386.1"/>
    </source>
</evidence>
<keyword evidence="1" id="KW-0723">Serine/threonine-protein kinase</keyword>
<keyword evidence="3" id="KW-0547">Nucleotide-binding</keyword>
<keyword evidence="1" id="KW-0808">Transferase</keyword>
<proteinExistence type="predicted"/>
<keyword evidence="1" id="KW-0418">Kinase</keyword>
<comment type="caution">
    <text evidence="3">The sequence shown here is derived from an EMBL/GenBank/DDBJ whole genome shotgun (WGS) entry which is preliminary data.</text>
</comment>
<dbReference type="InterPro" id="IPR036890">
    <property type="entry name" value="HATPase_C_sf"/>
</dbReference>
<feature type="domain" description="Histidine kinase/HSP90-like ATPase" evidence="2">
    <location>
        <begin position="18"/>
        <end position="113"/>
    </location>
</feature>
<accession>A0ABV8FBT3</accession>
<reference evidence="4" key="1">
    <citation type="journal article" date="2019" name="Int. J. Syst. Evol. Microbiol.">
        <title>The Global Catalogue of Microorganisms (GCM) 10K type strain sequencing project: providing services to taxonomists for standard genome sequencing and annotation.</title>
        <authorList>
            <consortium name="The Broad Institute Genomics Platform"/>
            <consortium name="The Broad Institute Genome Sequencing Center for Infectious Disease"/>
            <person name="Wu L."/>
            <person name="Ma J."/>
        </authorList>
    </citation>
    <scope>NUCLEOTIDE SEQUENCE [LARGE SCALE GENOMIC DNA]</scope>
    <source>
        <strain evidence="4">TBRC 7912</strain>
    </source>
</reference>
<dbReference type="GO" id="GO:0005524">
    <property type="term" value="F:ATP binding"/>
    <property type="evidence" value="ECO:0007669"/>
    <property type="project" value="UniProtKB-KW"/>
</dbReference>
<evidence type="ECO:0000259" key="2">
    <source>
        <dbReference type="Pfam" id="PF13581"/>
    </source>
</evidence>
<dbReference type="Pfam" id="PF13581">
    <property type="entry name" value="HATPase_c_2"/>
    <property type="match status" value="1"/>
</dbReference>
<sequence>MVWTEDPLGTFPLKKAVESVPKARAQARTLDPIENSPKRDDILLVLSELVTNAVVHSSLGDSNSEITVSLITGRDVLIVEVRDPGSMLSGPHVNRSSPLMGARGRGLVLVEDLCGLRWGTHISIDAERVVWAAIPLGDDAPSAEEIMIARRKQRFRAVS</sequence>
<organism evidence="3 4">
    <name type="scientific">Streptosporangium jomthongense</name>
    <dbReference type="NCBI Taxonomy" id="1193683"/>
    <lineage>
        <taxon>Bacteria</taxon>
        <taxon>Bacillati</taxon>
        <taxon>Actinomycetota</taxon>
        <taxon>Actinomycetes</taxon>
        <taxon>Streptosporangiales</taxon>
        <taxon>Streptosporangiaceae</taxon>
        <taxon>Streptosporangium</taxon>
    </lineage>
</organism>
<evidence type="ECO:0000313" key="4">
    <source>
        <dbReference type="Proteomes" id="UP001595698"/>
    </source>
</evidence>
<gene>
    <name evidence="3" type="ORF">ACFOYY_35010</name>
</gene>
<name>A0ABV8FBT3_9ACTN</name>
<dbReference type="InterPro" id="IPR003594">
    <property type="entry name" value="HATPase_dom"/>
</dbReference>
<keyword evidence="4" id="KW-1185">Reference proteome</keyword>